<sequence length="152" mass="16366">MRQVIAFLEWKSTSWGGKVGSRLGSVTADIQHGIDSYARKQWLPCLLTLELDITWAGTYPWAAEITAPVAGHSRGSSSVHKNSSPGDPFSTKAAPPSEKRDNVIKPADFSDDSGDKSDEICLEADGEGGIGDEGENSDGFGMGFEYDDEYMS</sequence>
<evidence type="ECO:0000313" key="2">
    <source>
        <dbReference type="Proteomes" id="UP000886501"/>
    </source>
</evidence>
<dbReference type="Proteomes" id="UP000886501">
    <property type="component" value="Unassembled WGS sequence"/>
</dbReference>
<keyword evidence="2" id="KW-1185">Reference proteome</keyword>
<protein>
    <submittedName>
        <fullName evidence="1">Uncharacterized protein</fullName>
    </submittedName>
</protein>
<reference evidence="1" key="1">
    <citation type="submission" date="2019-10" db="EMBL/GenBank/DDBJ databases">
        <authorList>
            <consortium name="DOE Joint Genome Institute"/>
            <person name="Kuo A."/>
            <person name="Miyauchi S."/>
            <person name="Kiss E."/>
            <person name="Drula E."/>
            <person name="Kohler A."/>
            <person name="Sanchez-Garcia M."/>
            <person name="Andreopoulos B."/>
            <person name="Barry K.W."/>
            <person name="Bonito G."/>
            <person name="Buee M."/>
            <person name="Carver A."/>
            <person name="Chen C."/>
            <person name="Cichocki N."/>
            <person name="Clum A."/>
            <person name="Culley D."/>
            <person name="Crous P.W."/>
            <person name="Fauchery L."/>
            <person name="Girlanda M."/>
            <person name="Hayes R."/>
            <person name="Keri Z."/>
            <person name="Labutti K."/>
            <person name="Lipzen A."/>
            <person name="Lombard V."/>
            <person name="Magnuson J."/>
            <person name="Maillard F."/>
            <person name="Morin E."/>
            <person name="Murat C."/>
            <person name="Nolan M."/>
            <person name="Ohm R."/>
            <person name="Pangilinan J."/>
            <person name="Pereira M."/>
            <person name="Perotto S."/>
            <person name="Peter M."/>
            <person name="Riley R."/>
            <person name="Sitrit Y."/>
            <person name="Stielow B."/>
            <person name="Szollosi G."/>
            <person name="Zifcakova L."/>
            <person name="Stursova M."/>
            <person name="Spatafora J.W."/>
            <person name="Tedersoo L."/>
            <person name="Vaario L.-M."/>
            <person name="Yamada A."/>
            <person name="Yan M."/>
            <person name="Wang P."/>
            <person name="Xu J."/>
            <person name="Bruns T."/>
            <person name="Baldrian P."/>
            <person name="Vilgalys R."/>
            <person name="Henrissat B."/>
            <person name="Grigoriev I.V."/>
            <person name="Hibbett D."/>
            <person name="Nagy L.G."/>
            <person name="Martin F.M."/>
        </authorList>
    </citation>
    <scope>NUCLEOTIDE SEQUENCE</scope>
    <source>
        <strain evidence="1">P2</strain>
    </source>
</reference>
<organism evidence="1 2">
    <name type="scientific">Thelephora ganbajun</name>
    <name type="common">Ganba fungus</name>
    <dbReference type="NCBI Taxonomy" id="370292"/>
    <lineage>
        <taxon>Eukaryota</taxon>
        <taxon>Fungi</taxon>
        <taxon>Dikarya</taxon>
        <taxon>Basidiomycota</taxon>
        <taxon>Agaricomycotina</taxon>
        <taxon>Agaricomycetes</taxon>
        <taxon>Thelephorales</taxon>
        <taxon>Thelephoraceae</taxon>
        <taxon>Thelephora</taxon>
    </lineage>
</organism>
<gene>
    <name evidence="1" type="ORF">BDM02DRAFT_3132818</name>
</gene>
<name>A0ACB6YZG2_THEGA</name>
<reference evidence="1" key="2">
    <citation type="journal article" date="2020" name="Nat. Commun.">
        <title>Large-scale genome sequencing of mycorrhizal fungi provides insights into the early evolution of symbiotic traits.</title>
        <authorList>
            <person name="Miyauchi S."/>
            <person name="Kiss E."/>
            <person name="Kuo A."/>
            <person name="Drula E."/>
            <person name="Kohler A."/>
            <person name="Sanchez-Garcia M."/>
            <person name="Morin E."/>
            <person name="Andreopoulos B."/>
            <person name="Barry K.W."/>
            <person name="Bonito G."/>
            <person name="Buee M."/>
            <person name="Carver A."/>
            <person name="Chen C."/>
            <person name="Cichocki N."/>
            <person name="Clum A."/>
            <person name="Culley D."/>
            <person name="Crous P.W."/>
            <person name="Fauchery L."/>
            <person name="Girlanda M."/>
            <person name="Hayes R.D."/>
            <person name="Keri Z."/>
            <person name="LaButti K."/>
            <person name="Lipzen A."/>
            <person name="Lombard V."/>
            <person name="Magnuson J."/>
            <person name="Maillard F."/>
            <person name="Murat C."/>
            <person name="Nolan M."/>
            <person name="Ohm R.A."/>
            <person name="Pangilinan J."/>
            <person name="Pereira M.F."/>
            <person name="Perotto S."/>
            <person name="Peter M."/>
            <person name="Pfister S."/>
            <person name="Riley R."/>
            <person name="Sitrit Y."/>
            <person name="Stielow J.B."/>
            <person name="Szollosi G."/>
            <person name="Zifcakova L."/>
            <person name="Stursova M."/>
            <person name="Spatafora J.W."/>
            <person name="Tedersoo L."/>
            <person name="Vaario L.M."/>
            <person name="Yamada A."/>
            <person name="Yan M."/>
            <person name="Wang P."/>
            <person name="Xu J."/>
            <person name="Bruns T."/>
            <person name="Baldrian P."/>
            <person name="Vilgalys R."/>
            <person name="Dunand C."/>
            <person name="Henrissat B."/>
            <person name="Grigoriev I.V."/>
            <person name="Hibbett D."/>
            <person name="Nagy L.G."/>
            <person name="Martin F.M."/>
        </authorList>
    </citation>
    <scope>NUCLEOTIDE SEQUENCE</scope>
    <source>
        <strain evidence="1">P2</strain>
    </source>
</reference>
<comment type="caution">
    <text evidence="1">The sequence shown here is derived from an EMBL/GenBank/DDBJ whole genome shotgun (WGS) entry which is preliminary data.</text>
</comment>
<proteinExistence type="predicted"/>
<dbReference type="EMBL" id="MU118338">
    <property type="protein sequence ID" value="KAF9642860.1"/>
    <property type="molecule type" value="Genomic_DNA"/>
</dbReference>
<evidence type="ECO:0000313" key="1">
    <source>
        <dbReference type="EMBL" id="KAF9642860.1"/>
    </source>
</evidence>
<accession>A0ACB6YZG2</accession>